<keyword evidence="2" id="KW-1133">Transmembrane helix</keyword>
<gene>
    <name evidence="3" type="ORF">FGIG_11252</name>
</gene>
<dbReference type="EMBL" id="SUNJ01009799">
    <property type="protein sequence ID" value="TPP60128.1"/>
    <property type="molecule type" value="Genomic_DNA"/>
</dbReference>
<keyword evidence="4" id="KW-1185">Reference proteome</keyword>
<comment type="caution">
    <text evidence="3">The sequence shown here is derived from an EMBL/GenBank/DDBJ whole genome shotgun (WGS) entry which is preliminary data.</text>
</comment>
<organism evidence="3 4">
    <name type="scientific">Fasciola gigantica</name>
    <name type="common">Giant liver fluke</name>
    <dbReference type="NCBI Taxonomy" id="46835"/>
    <lineage>
        <taxon>Eukaryota</taxon>
        <taxon>Metazoa</taxon>
        <taxon>Spiralia</taxon>
        <taxon>Lophotrochozoa</taxon>
        <taxon>Platyhelminthes</taxon>
        <taxon>Trematoda</taxon>
        <taxon>Digenea</taxon>
        <taxon>Plagiorchiida</taxon>
        <taxon>Echinostomata</taxon>
        <taxon>Echinostomatoidea</taxon>
        <taxon>Fasciolidae</taxon>
        <taxon>Fasciola</taxon>
    </lineage>
</organism>
<feature type="transmembrane region" description="Helical" evidence="2">
    <location>
        <begin position="57"/>
        <end position="79"/>
    </location>
</feature>
<keyword evidence="2" id="KW-0472">Membrane</keyword>
<evidence type="ECO:0000256" key="2">
    <source>
        <dbReference type="SAM" id="Phobius"/>
    </source>
</evidence>
<name>A0A504YQF0_FASGI</name>
<evidence type="ECO:0000313" key="3">
    <source>
        <dbReference type="EMBL" id="TPP60128.1"/>
    </source>
</evidence>
<evidence type="ECO:0000256" key="1">
    <source>
        <dbReference type="SAM" id="MobiDB-lite"/>
    </source>
</evidence>
<evidence type="ECO:0000313" key="4">
    <source>
        <dbReference type="Proteomes" id="UP000316759"/>
    </source>
</evidence>
<feature type="region of interest" description="Disordered" evidence="1">
    <location>
        <begin position="1"/>
        <end position="25"/>
    </location>
</feature>
<dbReference type="AlphaFoldDB" id="A0A504YQF0"/>
<accession>A0A504YQF0</accession>
<reference evidence="3 4" key="1">
    <citation type="submission" date="2019-04" db="EMBL/GenBank/DDBJ databases">
        <title>Annotation for the trematode Fasciola gigantica.</title>
        <authorList>
            <person name="Choi Y.-J."/>
        </authorList>
    </citation>
    <scope>NUCLEOTIDE SEQUENCE [LARGE SCALE GENOMIC DNA]</scope>
    <source>
        <strain evidence="3">Uganda_cow_1</strain>
    </source>
</reference>
<keyword evidence="2" id="KW-0812">Transmembrane</keyword>
<proteinExistence type="predicted"/>
<dbReference type="Proteomes" id="UP000316759">
    <property type="component" value="Unassembled WGS sequence"/>
</dbReference>
<dbReference type="OrthoDB" id="129121at2759"/>
<protein>
    <submittedName>
        <fullName evidence="3">Uncharacterized protein</fullName>
    </submittedName>
</protein>
<sequence>MEKELGDPGCTWQVGTQPRKGQRYQHHPGLCTPIDSATCRDKKVCATMTYCSAQFPLFASAMMAVGVLAMVLVTIMKLASNRELKYQLENGHPAPGRCCKKMPYVKPGFYWDS</sequence>